<dbReference type="CDD" id="cd14718">
    <property type="entry name" value="bZIP_Maf_large"/>
    <property type="match status" value="1"/>
</dbReference>
<evidence type="ECO:0000256" key="8">
    <source>
        <dbReference type="ARBA" id="ARBA00023125"/>
    </source>
</evidence>
<comment type="subcellular location">
    <subcellularLocation>
        <location evidence="2">Cytoplasm</location>
    </subcellularLocation>
    <subcellularLocation>
        <location evidence="1">Nucleus</location>
    </subcellularLocation>
</comment>
<dbReference type="FunFam" id="1.20.5.170:FF:000071">
    <property type="entry name" value="Neural retina-specific leucine zipper protein"/>
    <property type="match status" value="1"/>
</dbReference>
<keyword evidence="7" id="KW-0805">Transcription regulation</keyword>
<keyword evidence="6" id="KW-0832">Ubl conjugation</keyword>
<organism evidence="18 19">
    <name type="scientific">Hermetia illucens</name>
    <name type="common">Black soldier fly</name>
    <dbReference type="NCBI Taxonomy" id="343691"/>
    <lineage>
        <taxon>Eukaryota</taxon>
        <taxon>Metazoa</taxon>
        <taxon>Ecdysozoa</taxon>
        <taxon>Arthropoda</taxon>
        <taxon>Hexapoda</taxon>
        <taxon>Insecta</taxon>
        <taxon>Pterygota</taxon>
        <taxon>Neoptera</taxon>
        <taxon>Endopterygota</taxon>
        <taxon>Diptera</taxon>
        <taxon>Brachycera</taxon>
        <taxon>Stratiomyomorpha</taxon>
        <taxon>Stratiomyidae</taxon>
        <taxon>Hermetiinae</taxon>
        <taxon>Hermetia</taxon>
    </lineage>
</organism>
<accession>A0A7R8UT25</accession>
<evidence type="ECO:0000259" key="17">
    <source>
        <dbReference type="Pfam" id="PF03131"/>
    </source>
</evidence>
<evidence type="ECO:0000256" key="12">
    <source>
        <dbReference type="ARBA" id="ARBA00055281"/>
    </source>
</evidence>
<dbReference type="Proteomes" id="UP000594454">
    <property type="component" value="Chromosome 3"/>
</dbReference>
<dbReference type="PANTHER" id="PTHR10129:SF44">
    <property type="entry name" value="TRAFFIC JAM, ISOFORM C"/>
    <property type="match status" value="1"/>
</dbReference>
<evidence type="ECO:0000256" key="1">
    <source>
        <dbReference type="ARBA" id="ARBA00004123"/>
    </source>
</evidence>
<keyword evidence="19" id="KW-1185">Reference proteome</keyword>
<keyword evidence="9" id="KW-0010">Activator</keyword>
<dbReference type="InterPro" id="IPR024874">
    <property type="entry name" value="Transcription_factor_Maf_fam"/>
</dbReference>
<dbReference type="EMBL" id="LR899011">
    <property type="protein sequence ID" value="CAD7086526.1"/>
    <property type="molecule type" value="Genomic_DNA"/>
</dbReference>
<name>A0A7R8UT25_HERIL</name>
<proteinExistence type="predicted"/>
<keyword evidence="15" id="KW-0175">Coiled coil</keyword>
<keyword evidence="4" id="KW-0963">Cytoplasm</keyword>
<evidence type="ECO:0000256" key="16">
    <source>
        <dbReference type="SAM" id="MobiDB-lite"/>
    </source>
</evidence>
<evidence type="ECO:0000256" key="4">
    <source>
        <dbReference type="ARBA" id="ARBA00022490"/>
    </source>
</evidence>
<evidence type="ECO:0000256" key="3">
    <source>
        <dbReference type="ARBA" id="ARBA00022473"/>
    </source>
</evidence>
<dbReference type="GO" id="GO:0000981">
    <property type="term" value="F:DNA-binding transcription factor activity, RNA polymerase II-specific"/>
    <property type="evidence" value="ECO:0007669"/>
    <property type="project" value="TreeGrafter"/>
</dbReference>
<dbReference type="InterPro" id="IPR004826">
    <property type="entry name" value="bZIP_Maf"/>
</dbReference>
<feature type="compositionally biased region" description="Polar residues" evidence="16">
    <location>
        <begin position="220"/>
        <end position="231"/>
    </location>
</feature>
<sequence>MEDPQFADEYVQEFVLDHLDGSAAAASAASAAVGVKQEEQSPPTAKITWNIVQEEEEVPVRMRTYTVPQHPSSSAWHHDERHCKSVLQPLSPSSEMYTHGPMAGQAVLVSAPVTGVPSTPPETPPVIGSPSSCNPQGYTNPYVHPHRQPGTGLVEEMMWLPQSIRTDPQPLDLRPLNCSIQDVEWERRDYIHSANVPNGHTHVSLQPHHFNQLEHLSPLNMHSSYHNNPQTASRPMSVSSTRSSMASPRTSSGQYSNSSSMGSEDVINDELLTTLSVRELNKRLHGCPREEVVRLKQKRRTLKNRGYAQNCRSKRLQQRQDLEKMNRQLQYDLQQTKMKLNRVLQERDQLVQRLQLRAAAQNVGQTKDLHSDGHSSPEFLL</sequence>
<dbReference type="GO" id="GO:0045944">
    <property type="term" value="P:positive regulation of transcription by RNA polymerase II"/>
    <property type="evidence" value="ECO:0007669"/>
    <property type="project" value="UniProtKB-ARBA"/>
</dbReference>
<evidence type="ECO:0000256" key="5">
    <source>
        <dbReference type="ARBA" id="ARBA00022499"/>
    </source>
</evidence>
<keyword evidence="8" id="KW-0238">DNA-binding</keyword>
<reference evidence="18 19" key="1">
    <citation type="submission" date="2020-11" db="EMBL/GenBank/DDBJ databases">
        <authorList>
            <person name="Wallbank WR R."/>
            <person name="Pardo Diaz C."/>
            <person name="Kozak K."/>
            <person name="Martin S."/>
            <person name="Jiggins C."/>
            <person name="Moest M."/>
            <person name="Warren A I."/>
            <person name="Generalovic N T."/>
            <person name="Byers J.R.P. K."/>
            <person name="Montejo-Kovacevich G."/>
            <person name="Yen C E."/>
        </authorList>
    </citation>
    <scope>NUCLEOTIDE SEQUENCE [LARGE SCALE GENOMIC DNA]</scope>
</reference>
<evidence type="ECO:0000256" key="2">
    <source>
        <dbReference type="ARBA" id="ARBA00004496"/>
    </source>
</evidence>
<evidence type="ECO:0000256" key="7">
    <source>
        <dbReference type="ARBA" id="ARBA00023015"/>
    </source>
</evidence>
<dbReference type="GO" id="GO:0005737">
    <property type="term" value="C:cytoplasm"/>
    <property type="evidence" value="ECO:0007669"/>
    <property type="project" value="UniProtKB-SubCell"/>
</dbReference>
<evidence type="ECO:0000256" key="10">
    <source>
        <dbReference type="ARBA" id="ARBA00023163"/>
    </source>
</evidence>
<dbReference type="SUPFAM" id="SSF47454">
    <property type="entry name" value="A DNA-binding domain in eukaryotic transcription factors"/>
    <property type="match status" value="1"/>
</dbReference>
<keyword evidence="11" id="KW-0539">Nucleus</keyword>
<gene>
    <name evidence="18" type="ORF">HERILL_LOCUS9295</name>
</gene>
<dbReference type="InterPro" id="IPR008917">
    <property type="entry name" value="TF_DNA-bd_sf"/>
</dbReference>
<keyword evidence="3" id="KW-0217">Developmental protein</keyword>
<protein>
    <recommendedName>
        <fullName evidence="14">Neural retina-specific leucine zipper protein</fullName>
    </recommendedName>
</protein>
<dbReference type="OMA" id="EMMWLPN"/>
<dbReference type="InParanoid" id="A0A7R8UT25"/>
<feature type="compositionally biased region" description="Low complexity" evidence="16">
    <location>
        <begin position="232"/>
        <end position="263"/>
    </location>
</feature>
<dbReference type="PANTHER" id="PTHR10129">
    <property type="entry name" value="TRANSCRIPTION FACTOR MAF"/>
    <property type="match status" value="1"/>
</dbReference>
<evidence type="ECO:0000256" key="15">
    <source>
        <dbReference type="SAM" id="Coils"/>
    </source>
</evidence>
<evidence type="ECO:0000256" key="9">
    <source>
        <dbReference type="ARBA" id="ARBA00023159"/>
    </source>
</evidence>
<dbReference type="FunCoup" id="A0A7R8UT25">
    <property type="interactions" value="39"/>
</dbReference>
<dbReference type="AlphaFoldDB" id="A0A7R8UT25"/>
<keyword evidence="10" id="KW-0804">Transcription</keyword>
<feature type="region of interest" description="Disordered" evidence="16">
    <location>
        <begin position="219"/>
        <end position="263"/>
    </location>
</feature>
<dbReference type="GO" id="GO:0005634">
    <property type="term" value="C:nucleus"/>
    <property type="evidence" value="ECO:0007669"/>
    <property type="project" value="UniProtKB-SubCell"/>
</dbReference>
<feature type="domain" description="Basic leucine zipper" evidence="17">
    <location>
        <begin position="268"/>
        <end position="355"/>
    </location>
</feature>
<evidence type="ECO:0000256" key="14">
    <source>
        <dbReference type="ARBA" id="ARBA00071773"/>
    </source>
</evidence>
<keyword evidence="5" id="KW-1017">Isopeptide bond</keyword>
<evidence type="ECO:0000313" key="19">
    <source>
        <dbReference type="Proteomes" id="UP000594454"/>
    </source>
</evidence>
<dbReference type="Gene3D" id="1.20.5.170">
    <property type="match status" value="1"/>
</dbReference>
<evidence type="ECO:0000256" key="11">
    <source>
        <dbReference type="ARBA" id="ARBA00023242"/>
    </source>
</evidence>
<evidence type="ECO:0000256" key="13">
    <source>
        <dbReference type="ARBA" id="ARBA00066263"/>
    </source>
</evidence>
<comment type="function">
    <text evidence="12">Acts as a transcriptional activator which regulates the expression of several rod-specific genes, including RHO and PDE6B. Also functions as a transcriptional coactivator, stimulating transcription mediated by the transcription factor CRX and NR2E3. Binds to the rhodopsin promoter in a sequence-specific manner.</text>
</comment>
<dbReference type="Pfam" id="PF03131">
    <property type="entry name" value="bZIP_Maf"/>
    <property type="match status" value="1"/>
</dbReference>
<comment type="subunit">
    <text evidence="13">Interacts with FIZ1; this interaction represses transactivation. Interacts (via the leucine-zipper domain) with CRX.</text>
</comment>
<evidence type="ECO:0000313" key="18">
    <source>
        <dbReference type="EMBL" id="CAD7086526.1"/>
    </source>
</evidence>
<dbReference type="GO" id="GO:0000978">
    <property type="term" value="F:RNA polymerase II cis-regulatory region sequence-specific DNA binding"/>
    <property type="evidence" value="ECO:0007669"/>
    <property type="project" value="TreeGrafter"/>
</dbReference>
<evidence type="ECO:0000256" key="6">
    <source>
        <dbReference type="ARBA" id="ARBA00022843"/>
    </source>
</evidence>
<dbReference type="OrthoDB" id="5974330at2759"/>
<feature type="coiled-coil region" evidence="15">
    <location>
        <begin position="308"/>
        <end position="353"/>
    </location>
</feature>